<keyword evidence="2" id="KW-0560">Oxidoreductase</keyword>
<dbReference type="GO" id="GO:0016491">
    <property type="term" value="F:oxidoreductase activity"/>
    <property type="evidence" value="ECO:0007669"/>
    <property type="project" value="UniProtKB-KW"/>
</dbReference>
<dbReference type="Gene3D" id="3.20.20.70">
    <property type="entry name" value="Aldolase class I"/>
    <property type="match status" value="1"/>
</dbReference>
<dbReference type="GO" id="GO:0010181">
    <property type="term" value="F:FMN binding"/>
    <property type="evidence" value="ECO:0007669"/>
    <property type="project" value="InterPro"/>
</dbReference>
<dbReference type="PANTHER" id="PTHR22893">
    <property type="entry name" value="NADH OXIDOREDUCTASE-RELATED"/>
    <property type="match status" value="1"/>
</dbReference>
<dbReference type="FunFam" id="3.20.20.70:FF:000262">
    <property type="entry name" value="NADH:flavin oxidoreductase"/>
    <property type="match status" value="1"/>
</dbReference>
<dbReference type="CDD" id="cd04747">
    <property type="entry name" value="OYE_like_5_FMN"/>
    <property type="match status" value="1"/>
</dbReference>
<dbReference type="InterPro" id="IPR001155">
    <property type="entry name" value="OxRdtase_FMN_N"/>
</dbReference>
<reference evidence="3" key="1">
    <citation type="submission" date="2019-12" db="EMBL/GenBank/DDBJ databases">
        <title>Complete genome of Terracaulis silvestris 0127_4.</title>
        <authorList>
            <person name="Vieira S."/>
            <person name="Riedel T."/>
            <person name="Sproer C."/>
            <person name="Pascual J."/>
            <person name="Boedeker C."/>
            <person name="Overmann J."/>
        </authorList>
    </citation>
    <scope>NUCLEOTIDE SEQUENCE [LARGE SCALE GENOMIC DNA]</scope>
    <source>
        <strain evidence="3">0127_4</strain>
    </source>
</reference>
<name>A0A6I6MPQ7_9CAUL</name>
<gene>
    <name evidence="2" type="ORF">DSM104635_02999</name>
</gene>
<dbReference type="InterPro" id="IPR045247">
    <property type="entry name" value="Oye-like"/>
</dbReference>
<organism evidence="2 3">
    <name type="scientific">Terricaulis silvestris</name>
    <dbReference type="NCBI Taxonomy" id="2686094"/>
    <lineage>
        <taxon>Bacteria</taxon>
        <taxon>Pseudomonadati</taxon>
        <taxon>Pseudomonadota</taxon>
        <taxon>Alphaproteobacteria</taxon>
        <taxon>Caulobacterales</taxon>
        <taxon>Caulobacteraceae</taxon>
        <taxon>Terricaulis</taxon>
    </lineage>
</organism>
<dbReference type="EC" id="1.-.-.-" evidence="2"/>
<dbReference type="SUPFAM" id="SSF51395">
    <property type="entry name" value="FMN-linked oxidoreductases"/>
    <property type="match status" value="1"/>
</dbReference>
<keyword evidence="3" id="KW-1185">Reference proteome</keyword>
<evidence type="ECO:0000313" key="2">
    <source>
        <dbReference type="EMBL" id="QGZ96141.1"/>
    </source>
</evidence>
<dbReference type="PANTHER" id="PTHR22893:SF55">
    <property type="entry name" value="OXIDOREDUCTASE-RELATED"/>
    <property type="match status" value="1"/>
</dbReference>
<dbReference type="GO" id="GO:0005829">
    <property type="term" value="C:cytosol"/>
    <property type="evidence" value="ECO:0007669"/>
    <property type="project" value="TreeGrafter"/>
</dbReference>
<protein>
    <submittedName>
        <fullName evidence="2">NADH oxidase</fullName>
        <ecNumber evidence="2">1.-.-.-</ecNumber>
    </submittedName>
</protein>
<dbReference type="KEGG" id="tsv:DSM104635_02999"/>
<dbReference type="AlphaFoldDB" id="A0A6I6MPQ7"/>
<proteinExistence type="predicted"/>
<evidence type="ECO:0000259" key="1">
    <source>
        <dbReference type="Pfam" id="PF00724"/>
    </source>
</evidence>
<dbReference type="EMBL" id="CP047045">
    <property type="protein sequence ID" value="QGZ96141.1"/>
    <property type="molecule type" value="Genomic_DNA"/>
</dbReference>
<dbReference type="Proteomes" id="UP000431269">
    <property type="component" value="Chromosome"/>
</dbReference>
<dbReference type="Pfam" id="PF00724">
    <property type="entry name" value="Oxidored_FMN"/>
    <property type="match status" value="1"/>
</dbReference>
<sequence length="389" mass="42573">MLTSATAAQANESPLFGAFDAGHLRLSNRVVMAPMSRYLCPDEAPHDAVVEYYRRRAAAGVGLLISEATYIPHASAHSYENVPLFYTGASLAGWKRVIDAVHGEGGRMFPQLWHTGSFRQIGMKPDPSVPGFDASENLNAFEHTTHQTKAMTESDIADVIAAYATAARSAQQIGFDGVELHGAHGYLIDSFFWSETNRRTDNWGGDIAQRTRFGVEVVKAIRQAVGANFPVSFRWSQFKQQNYRAKLANSPEELERFLHPLVDAGVSIFHASTRRYWEAGFKDLSPLTLAGWTKKITGKPTIAVGSVGLGGVASTAKTSPTHVDSTTINFADAPLDGVEKVEELLEGGEFDLIAVGRALLADPEWALKVKEGRLAERRPFAKELLRTLE</sequence>
<accession>A0A6I6MPQ7</accession>
<evidence type="ECO:0000313" key="3">
    <source>
        <dbReference type="Proteomes" id="UP000431269"/>
    </source>
</evidence>
<feature type="domain" description="NADH:flavin oxidoreductase/NADH oxidase N-terminal" evidence="1">
    <location>
        <begin position="15"/>
        <end position="308"/>
    </location>
</feature>
<dbReference type="InterPro" id="IPR013785">
    <property type="entry name" value="Aldolase_TIM"/>
</dbReference>
<dbReference type="RefSeq" id="WP_158766949.1">
    <property type="nucleotide sequence ID" value="NZ_CP047045.1"/>
</dbReference>